<evidence type="ECO:0000313" key="3">
    <source>
        <dbReference type="Proteomes" id="UP001285636"/>
    </source>
</evidence>
<evidence type="ECO:0000313" key="2">
    <source>
        <dbReference type="EMBL" id="MDV2884463.1"/>
    </source>
</evidence>
<protein>
    <submittedName>
        <fullName evidence="2">DUF2254 domain-containing protein</fullName>
    </submittedName>
</protein>
<keyword evidence="1" id="KW-0812">Transmembrane</keyword>
<dbReference type="InterPro" id="IPR018723">
    <property type="entry name" value="DUF2254_membrane"/>
</dbReference>
<dbReference type="AlphaFoldDB" id="A0AAJ2NLM9"/>
<feature type="transmembrane region" description="Helical" evidence="1">
    <location>
        <begin position="12"/>
        <end position="33"/>
    </location>
</feature>
<sequence length="439" mass="50073">MHPLLIKLRNQFWFIPAVYSVASIVLAAISYLADQYVITHSTLLTKLPAFLITDISLAQTLLSTISSSLLTMTTISFSTIMVVLTTYLSQFSPRTMQNFMTDVHTQRILGVFIGGFLFSLLLLLILRANHPTEMFISPTIAVAYAFVCVGFFVYFVHHVGKWIQVSNLIHNITENTIQSIEHYYEDNQTVEQDEPWRDWESEELILHNPHYIFAQENGYVQVIDVNGLTDQAEADNIILKVEAGLGNYIEQGGVLFELYGALPKEKHTLYAKHILLGGERATIQDIDFGLTKLVEITLRALSSGINDPNTAVSGVRALARVLTVLSRKNLHRAYYNDSNGNLRVIFQERSFNDYLYRCFYQIRQYGCEDLSVLNALIESLKVIAINNSEEIKESVWDFAAYIRAGLHPDEILDLDKRYLNDKWQQLAIHTDKNEHFIPL</sequence>
<feature type="transmembrane region" description="Helical" evidence="1">
    <location>
        <begin position="108"/>
        <end position="128"/>
    </location>
</feature>
<dbReference type="Pfam" id="PF10011">
    <property type="entry name" value="DUF2254"/>
    <property type="match status" value="1"/>
</dbReference>
<gene>
    <name evidence="2" type="ORF">RYX45_04675</name>
</gene>
<evidence type="ECO:0000256" key="1">
    <source>
        <dbReference type="SAM" id="Phobius"/>
    </source>
</evidence>
<reference evidence="2" key="1">
    <citation type="submission" date="2023-10" db="EMBL/GenBank/DDBJ databases">
        <title>Screening of Alkalihalophilus pseudofirmusBZ-TG-HK211 and Its Alleviation of Salt Stress on Rapeseed Growth.</title>
        <authorList>
            <person name="Zhao B."/>
            <person name="Guo T."/>
        </authorList>
    </citation>
    <scope>NUCLEOTIDE SEQUENCE</scope>
    <source>
        <strain evidence="2">BZ-TG-HK211</strain>
    </source>
</reference>
<accession>A0AAJ2NLM9</accession>
<name>A0AAJ2NLM9_ALKPS</name>
<proteinExistence type="predicted"/>
<comment type="caution">
    <text evidence="2">The sequence shown here is derived from an EMBL/GenBank/DDBJ whole genome shotgun (WGS) entry which is preliminary data.</text>
</comment>
<feature type="transmembrane region" description="Helical" evidence="1">
    <location>
        <begin position="134"/>
        <end position="156"/>
    </location>
</feature>
<dbReference type="RefSeq" id="WP_323465970.1">
    <property type="nucleotide sequence ID" value="NZ_CP144224.1"/>
</dbReference>
<dbReference type="Proteomes" id="UP001285636">
    <property type="component" value="Unassembled WGS sequence"/>
</dbReference>
<organism evidence="2 3">
    <name type="scientific">Alkalihalophilus pseudofirmus</name>
    <name type="common">Bacillus pseudofirmus</name>
    <dbReference type="NCBI Taxonomy" id="79885"/>
    <lineage>
        <taxon>Bacteria</taxon>
        <taxon>Bacillati</taxon>
        <taxon>Bacillota</taxon>
        <taxon>Bacilli</taxon>
        <taxon>Bacillales</taxon>
        <taxon>Bacillaceae</taxon>
        <taxon>Alkalihalophilus</taxon>
    </lineage>
</organism>
<feature type="transmembrane region" description="Helical" evidence="1">
    <location>
        <begin position="69"/>
        <end position="88"/>
    </location>
</feature>
<keyword evidence="1" id="KW-1133">Transmembrane helix</keyword>
<keyword evidence="1" id="KW-0472">Membrane</keyword>
<dbReference type="EMBL" id="JAWJAY010000001">
    <property type="protein sequence ID" value="MDV2884463.1"/>
    <property type="molecule type" value="Genomic_DNA"/>
</dbReference>